<organism evidence="2 3">
    <name type="scientific">Solidesulfovibrio carbinolicus</name>
    <dbReference type="NCBI Taxonomy" id="296842"/>
    <lineage>
        <taxon>Bacteria</taxon>
        <taxon>Pseudomonadati</taxon>
        <taxon>Thermodesulfobacteriota</taxon>
        <taxon>Desulfovibrionia</taxon>
        <taxon>Desulfovibrionales</taxon>
        <taxon>Desulfovibrionaceae</taxon>
        <taxon>Solidesulfovibrio</taxon>
    </lineage>
</organism>
<dbReference type="KEGG" id="dcb:C3Y92_16330"/>
<gene>
    <name evidence="2" type="ORF">C3Y92_16330</name>
</gene>
<dbReference type="InterPro" id="IPR002645">
    <property type="entry name" value="STAS_dom"/>
</dbReference>
<dbReference type="GO" id="GO:0043856">
    <property type="term" value="F:anti-sigma factor antagonist activity"/>
    <property type="evidence" value="ECO:0007669"/>
    <property type="project" value="TreeGrafter"/>
</dbReference>
<dbReference type="RefSeq" id="WP_129354428.1">
    <property type="nucleotide sequence ID" value="NZ_CP026538.1"/>
</dbReference>
<name>A0A4P6HN96_9BACT</name>
<sequence>MDLHVTAHGRVTLVSGLPKMFDYTVCPEFQRQLAAHLETSPAVLAFDLTGVEFVDSSAIGSLITVRNRLMASGGSVALCSMAEGVAKVLRIADLGKVFSLYPDTAAALAAGQA</sequence>
<dbReference type="Pfam" id="PF01740">
    <property type="entry name" value="STAS"/>
    <property type="match status" value="1"/>
</dbReference>
<dbReference type="PROSITE" id="PS50801">
    <property type="entry name" value="STAS"/>
    <property type="match status" value="1"/>
</dbReference>
<evidence type="ECO:0000313" key="2">
    <source>
        <dbReference type="EMBL" id="QAZ68713.1"/>
    </source>
</evidence>
<dbReference type="EMBL" id="CP026538">
    <property type="protein sequence ID" value="QAZ68713.1"/>
    <property type="molecule type" value="Genomic_DNA"/>
</dbReference>
<dbReference type="OrthoDB" id="9796076at2"/>
<reference evidence="2 3" key="1">
    <citation type="submission" date="2018-02" db="EMBL/GenBank/DDBJ databases">
        <title>Genome sequence of Desulfovibrio carbinolicus DSM 3852.</title>
        <authorList>
            <person name="Wilbanks E."/>
            <person name="Skennerton C.T."/>
            <person name="Orphan V.J."/>
        </authorList>
    </citation>
    <scope>NUCLEOTIDE SEQUENCE [LARGE SCALE GENOMIC DNA]</scope>
    <source>
        <strain evidence="2 3">DSM 3852</strain>
    </source>
</reference>
<dbReference type="Gene3D" id="3.30.750.24">
    <property type="entry name" value="STAS domain"/>
    <property type="match status" value="1"/>
</dbReference>
<accession>A0A4P6HN96</accession>
<proteinExistence type="predicted"/>
<evidence type="ECO:0000259" key="1">
    <source>
        <dbReference type="PROSITE" id="PS50801"/>
    </source>
</evidence>
<feature type="domain" description="STAS" evidence="1">
    <location>
        <begin position="21"/>
        <end position="111"/>
    </location>
</feature>
<protein>
    <submittedName>
        <fullName evidence="2">Anti-sigma factor antagonist</fullName>
    </submittedName>
</protein>
<dbReference type="PANTHER" id="PTHR33495">
    <property type="entry name" value="ANTI-SIGMA FACTOR ANTAGONIST TM_1081-RELATED-RELATED"/>
    <property type="match status" value="1"/>
</dbReference>
<keyword evidence="3" id="KW-1185">Reference proteome</keyword>
<dbReference type="InterPro" id="IPR036513">
    <property type="entry name" value="STAS_dom_sf"/>
</dbReference>
<dbReference type="PANTHER" id="PTHR33495:SF2">
    <property type="entry name" value="ANTI-SIGMA FACTOR ANTAGONIST TM_1081-RELATED"/>
    <property type="match status" value="1"/>
</dbReference>
<evidence type="ECO:0000313" key="3">
    <source>
        <dbReference type="Proteomes" id="UP000293296"/>
    </source>
</evidence>
<dbReference type="AlphaFoldDB" id="A0A4P6HN96"/>
<dbReference type="SUPFAM" id="SSF52091">
    <property type="entry name" value="SpoIIaa-like"/>
    <property type="match status" value="1"/>
</dbReference>
<dbReference type="CDD" id="cd07043">
    <property type="entry name" value="STAS_anti-anti-sigma_factors"/>
    <property type="match status" value="1"/>
</dbReference>
<dbReference type="Proteomes" id="UP000293296">
    <property type="component" value="Chromosome"/>
</dbReference>